<evidence type="ECO:0000256" key="8">
    <source>
        <dbReference type="ARBA" id="ARBA00022679"/>
    </source>
</evidence>
<dbReference type="SUPFAM" id="SSF51735">
    <property type="entry name" value="NAD(P)-binding Rossmann-fold domains"/>
    <property type="match status" value="3"/>
</dbReference>
<dbReference type="InterPro" id="IPR002347">
    <property type="entry name" value="SDR_fam"/>
</dbReference>
<dbReference type="InterPro" id="IPR007213">
    <property type="entry name" value="Ppm1/Ppm2/Tcmp"/>
</dbReference>
<dbReference type="Gene3D" id="3.40.50.150">
    <property type="entry name" value="Vaccinia Virus protein VP39"/>
    <property type="match status" value="1"/>
</dbReference>
<dbReference type="Proteomes" id="UP000198287">
    <property type="component" value="Unassembled WGS sequence"/>
</dbReference>
<evidence type="ECO:0000256" key="9">
    <source>
        <dbReference type="ARBA" id="ARBA00023002"/>
    </source>
</evidence>
<evidence type="ECO:0000256" key="2">
    <source>
        <dbReference type="ARBA" id="ARBA00004797"/>
    </source>
</evidence>
<evidence type="ECO:0000256" key="13">
    <source>
        <dbReference type="SAM" id="MobiDB-lite"/>
    </source>
</evidence>
<dbReference type="Pfam" id="PF00106">
    <property type="entry name" value="adh_short"/>
    <property type="match status" value="3"/>
</dbReference>
<evidence type="ECO:0000256" key="10">
    <source>
        <dbReference type="ARBA" id="ARBA00029750"/>
    </source>
</evidence>
<dbReference type="PRINTS" id="PR00080">
    <property type="entry name" value="SDRFAMILY"/>
</dbReference>
<dbReference type="Gene3D" id="3.40.50.720">
    <property type="entry name" value="NAD(P)-binding Rossmann-like Domain"/>
    <property type="match status" value="4"/>
</dbReference>
<dbReference type="InterPro" id="IPR029063">
    <property type="entry name" value="SAM-dependent_MTases_sf"/>
</dbReference>
<dbReference type="UniPathway" id="UPA00375"/>
<protein>
    <recommendedName>
        <fullName evidence="6">tRNA wybutosine-synthesizing protein 4</fullName>
        <ecNumber evidence="5">2.1.1.290</ecNumber>
        <ecNumber evidence="4">2.3.1.231</ecNumber>
    </recommendedName>
    <alternativeName>
        <fullName evidence="11">tRNA(Phe) (7-(3-amino-3-(methoxycarbonyl)propyl)wyosine(37)-N)-methoxycarbonyltransferase</fullName>
    </alternativeName>
    <alternativeName>
        <fullName evidence="10">tRNA(Phe) (7-(3-amino-3-carboxypropyl)wyosine(37)-O)-methyltransferase</fullName>
    </alternativeName>
</protein>
<keyword evidence="15" id="KW-1185">Reference proteome</keyword>
<sequence length="1396" mass="156711">MTEFAQSQFLPSNSGSSTTKLSYKNESNQVRYTGDWSADSKLSAINNGYWEDPFFRLFNTTDPSKIRRTSLICRGYFVRFRVCDYFLRRIIREIGQPIQVVAIGCGMDSTYFRVLPELENLILRFYELDFKSVITTKKSIILHNEILQVMADNKLRLLHCDLRHVSSLEDALKSGEFDFQKPTLFYSECVVNYLRPHENFKILQWITEHVPNSVWLAYEQCNASDPFGQIMVSHFLKNGCPLLSLLSTQSRVDQEAQLLKAGFNQAKVINAYDAFLKIGADDPPYFPVLNKLEQQFDEYEPLLATCLHYSVRIGANGSLSDSSGWWKFLQEFNNKINESSTSYRQEMVPLVPQPSSYYRVKSFPISNLPKLTGGQRAIAMSDGTILTFGGSGENSRRMKHLIASKVDLDSVSVGGSRLTSVADDDDDDDEVEEDLWRNTGSHLQVSTKILSENSKFYERLYGACVYVPSGAKDGERADSVLIFGGRKSPANPCTNDLIELNLDNPLLTGDVGSIILSPTYGKCPPPRWRHGMALFVKGGSPFVFLFGGRNTDVVLGDCWWYSVEDFSWSERINTAKSESIKTIETKEPGPRHSHCMVSDSDGNLVYMLGGMSENDAVLCEDAFWVYDSATNKWNNVQDFNYFVRRIGHAALKHKNNIIILGGYGADSTYGLDFFAIVIDLETNMIKPIRPTMPREELFLPFGFSACILNDAKDECPNIVVFGGGGNCFSFGSYYNQITGCGTGIGKLLAVRLSEMYKDKISLVLWDINQSSLEDTVQILLENGTLRVFPYCVDISKPEQVVATAKMVHLHVGNITVLINNAGVSYNRDFLNLTPVEIEKTLSVNYMAHFSIIKEFLPNMIEKKKGHIVATCSVGGHVGLRGNVPYFASKFAIRGAMTALREEVQFDHPDKTGLHFTTVYPWFVKTPLLDQLNIKLRFPKLMPLLEPAYVAKKIVDGIESNLEHIFVPPTFKASLWMLRIVPEVITGSASGIGKEVCFHLVEAGAKCLVLWDINKTENEKLATSLRKMGAAVYAYEVDVVDKISVSTTAKKVRRDVGKNVTILYNNAGIAHISNFFESQPHQLERTIQVNLISHFWTLREFLPSMIAEGRGHVVTSCSVLGMKGVRKAVAYCGSKFAVRGYIEALESELRHLPNKPNIKFTTVYPFFVDTPMITGSSSGIGKAVALHLAKHHPETKLVLWDQNLRLNLQTAFEARKLGAIVHAYEVDVTDRKKVRETALKVNLISHFWTLRAFLPSMIANNHGHIVTTASLGSFFGHKSCVPYFAAKFAIRGYVESLQDELNSMPDVPDQVYFTTVYPGFTETPMTAKSQTAVGLGKKTYLKANYVAEKIVEGIRQNRQGVVIPRSAEVAIFMKGLMPEKLFWEIRRYLVSNQRKAQ</sequence>
<dbReference type="GO" id="GO:0016616">
    <property type="term" value="F:oxidoreductase activity, acting on the CH-OH group of donors, NAD or NADP as acceptor"/>
    <property type="evidence" value="ECO:0007669"/>
    <property type="project" value="TreeGrafter"/>
</dbReference>
<comment type="catalytic activity">
    <reaction evidence="1">
        <text>7-[(3S)-3-amino-3-carboxypropyl]wyosine(37) in tRNA(Phe) + S-adenosyl-L-methionine = 7-[(3S)-(3-amino-3-methoxycarbonyl)propyl]wyosine(37) in tRNA(Phe) + S-adenosyl-L-homocysteine</text>
        <dbReference type="Rhea" id="RHEA:36903"/>
        <dbReference type="Rhea" id="RHEA-COMP:10379"/>
        <dbReference type="Rhea" id="RHEA-COMP:11844"/>
        <dbReference type="ChEBI" id="CHEBI:57856"/>
        <dbReference type="ChEBI" id="CHEBI:59789"/>
        <dbReference type="ChEBI" id="CHEBI:73543"/>
        <dbReference type="ChEBI" id="CHEBI:74275"/>
        <dbReference type="EC" id="2.1.1.290"/>
    </reaction>
</comment>
<dbReference type="PANTHER" id="PTHR24322:SF736">
    <property type="entry name" value="RETINOL DEHYDROGENASE 10"/>
    <property type="match status" value="1"/>
</dbReference>
<evidence type="ECO:0000256" key="5">
    <source>
        <dbReference type="ARBA" id="ARBA00012779"/>
    </source>
</evidence>
<dbReference type="EMBL" id="LNIX01000002">
    <property type="protein sequence ID" value="OXA59258.1"/>
    <property type="molecule type" value="Genomic_DNA"/>
</dbReference>
<comment type="pathway">
    <text evidence="2">tRNA modification; wybutosine-tRNA(Phe) biosynthesis.</text>
</comment>
<dbReference type="PANTHER" id="PTHR24322">
    <property type="entry name" value="PKSB"/>
    <property type="match status" value="1"/>
</dbReference>
<organism evidence="14 15">
    <name type="scientific">Folsomia candida</name>
    <name type="common">Springtail</name>
    <dbReference type="NCBI Taxonomy" id="158441"/>
    <lineage>
        <taxon>Eukaryota</taxon>
        <taxon>Metazoa</taxon>
        <taxon>Ecdysozoa</taxon>
        <taxon>Arthropoda</taxon>
        <taxon>Hexapoda</taxon>
        <taxon>Collembola</taxon>
        <taxon>Entomobryomorpha</taxon>
        <taxon>Isotomoidea</taxon>
        <taxon>Isotomidae</taxon>
        <taxon>Proisotominae</taxon>
        <taxon>Folsomia</taxon>
    </lineage>
</organism>
<dbReference type="GO" id="GO:0005811">
    <property type="term" value="C:lipid droplet"/>
    <property type="evidence" value="ECO:0007669"/>
    <property type="project" value="TreeGrafter"/>
</dbReference>
<comment type="catalytic activity">
    <reaction evidence="12">
        <text>7-[(3S)-(3-amino-3-methoxycarbonyl)propyl]wyosine(37) in tRNA(Phe) + S-adenosyl-L-methionine + CO2 = wybutosine(37) in tRNA(Phe) + S-adenosyl-L-homocysteine + 2 H(+)</text>
        <dbReference type="Rhea" id="RHEA:37119"/>
        <dbReference type="Rhea" id="RHEA-COMP:11844"/>
        <dbReference type="Rhea" id="RHEA-COMP:11847"/>
        <dbReference type="ChEBI" id="CHEBI:15378"/>
        <dbReference type="ChEBI" id="CHEBI:16526"/>
        <dbReference type="ChEBI" id="CHEBI:57856"/>
        <dbReference type="ChEBI" id="CHEBI:59789"/>
        <dbReference type="ChEBI" id="CHEBI:73544"/>
        <dbReference type="ChEBI" id="CHEBI:74275"/>
        <dbReference type="EC" id="2.3.1.231"/>
    </reaction>
</comment>
<dbReference type="GO" id="GO:0008168">
    <property type="term" value="F:methyltransferase activity"/>
    <property type="evidence" value="ECO:0007669"/>
    <property type="project" value="UniProtKB-KW"/>
</dbReference>
<comment type="caution">
    <text evidence="14">The sequence shown here is derived from an EMBL/GenBank/DDBJ whole genome shotgun (WGS) entry which is preliminary data.</text>
</comment>
<proteinExistence type="inferred from homology"/>
<dbReference type="InterPro" id="IPR036291">
    <property type="entry name" value="NAD(P)-bd_dom_sf"/>
</dbReference>
<accession>A0A226EPY6</accession>
<dbReference type="Gene3D" id="2.120.10.80">
    <property type="entry name" value="Kelch-type beta propeller"/>
    <property type="match status" value="1"/>
</dbReference>
<dbReference type="GO" id="GO:0016229">
    <property type="term" value="F:steroid dehydrogenase activity"/>
    <property type="evidence" value="ECO:0007669"/>
    <property type="project" value="TreeGrafter"/>
</dbReference>
<evidence type="ECO:0000256" key="12">
    <source>
        <dbReference type="ARBA" id="ARBA00049250"/>
    </source>
</evidence>
<keyword evidence="8" id="KW-0808">Transferase</keyword>
<evidence type="ECO:0000256" key="3">
    <source>
        <dbReference type="ARBA" id="ARBA00006484"/>
    </source>
</evidence>
<dbReference type="PRINTS" id="PR00081">
    <property type="entry name" value="GDHRDH"/>
</dbReference>
<evidence type="ECO:0000313" key="15">
    <source>
        <dbReference type="Proteomes" id="UP000198287"/>
    </source>
</evidence>
<feature type="region of interest" description="Disordered" evidence="13">
    <location>
        <begin position="1"/>
        <end position="21"/>
    </location>
</feature>
<evidence type="ECO:0000256" key="7">
    <source>
        <dbReference type="ARBA" id="ARBA00022603"/>
    </source>
</evidence>
<gene>
    <name evidence="14" type="ORF">Fcan01_06009</name>
</gene>
<dbReference type="Pfam" id="PF24681">
    <property type="entry name" value="Kelch_KLHDC2_KLHL20_DRC7"/>
    <property type="match status" value="1"/>
</dbReference>
<keyword evidence="9" id="KW-0560">Oxidoreductase</keyword>
<dbReference type="SUPFAM" id="SSF53335">
    <property type="entry name" value="S-adenosyl-L-methionine-dependent methyltransferases"/>
    <property type="match status" value="1"/>
</dbReference>
<evidence type="ECO:0000256" key="11">
    <source>
        <dbReference type="ARBA" id="ARBA00030847"/>
    </source>
</evidence>
<evidence type="ECO:0000313" key="14">
    <source>
        <dbReference type="EMBL" id="OXA59258.1"/>
    </source>
</evidence>
<comment type="similarity">
    <text evidence="3">Belongs to the short-chain dehydrogenases/reductases (SDR) family.</text>
</comment>
<dbReference type="EC" id="2.1.1.290" evidence="5"/>
<keyword evidence="7" id="KW-0489">Methyltransferase</keyword>
<evidence type="ECO:0000256" key="1">
    <source>
        <dbReference type="ARBA" id="ARBA00001806"/>
    </source>
</evidence>
<dbReference type="STRING" id="158441.A0A226EPY6"/>
<dbReference type="GO" id="GO:0032259">
    <property type="term" value="P:methylation"/>
    <property type="evidence" value="ECO:0007669"/>
    <property type="project" value="UniProtKB-KW"/>
</dbReference>
<reference evidence="14 15" key="1">
    <citation type="submission" date="2015-12" db="EMBL/GenBank/DDBJ databases">
        <title>The genome of Folsomia candida.</title>
        <authorList>
            <person name="Faddeeva A."/>
            <person name="Derks M.F."/>
            <person name="Anvar Y."/>
            <person name="Smit S."/>
            <person name="Van Straalen N."/>
            <person name="Roelofs D."/>
        </authorList>
    </citation>
    <scope>NUCLEOTIDE SEQUENCE [LARGE SCALE GENOMIC DNA]</scope>
    <source>
        <strain evidence="14 15">VU population</strain>
        <tissue evidence="14">Whole body</tissue>
    </source>
</reference>
<dbReference type="EC" id="2.3.1.231" evidence="4"/>
<dbReference type="OrthoDB" id="5840532at2759"/>
<name>A0A226EPY6_FOLCA</name>
<evidence type="ECO:0000256" key="6">
    <source>
        <dbReference type="ARBA" id="ARBA00018045"/>
    </source>
</evidence>
<dbReference type="InterPro" id="IPR015915">
    <property type="entry name" value="Kelch-typ_b-propeller"/>
</dbReference>
<dbReference type="Pfam" id="PF04072">
    <property type="entry name" value="LCM"/>
    <property type="match status" value="1"/>
</dbReference>
<evidence type="ECO:0000256" key="4">
    <source>
        <dbReference type="ARBA" id="ARBA00012155"/>
    </source>
</evidence>
<dbReference type="SUPFAM" id="SSF117281">
    <property type="entry name" value="Kelch motif"/>
    <property type="match status" value="1"/>
</dbReference>